<sequence length="286" mass="30796">MADSTVELRSASSPVLDVLIPTKDRPVEFAATLAGLAAQAGPSFRVVVSDQSDDEASFDTAAASTLVRALRLRGVEVELLRHLPRRGIAEQRAFLLSRSTAPAVLFLDDDVWLEPGVLARLHTALRSLGCGMVAAAMQGLSHLDDDRPHERVTYERWEPGPERIEKESAAWQRWRLGNAANGMHLAFAEGLDAPGAAVPDPSSWSAYRIAWAAGCVLFDRAALLDAGGFDFWREVPENAHGEDVLVQQRVMARSGAAGILPSGAYHQESATTLPDRGSSAVDLLPL</sequence>
<dbReference type="PANTHER" id="PTHR43179:SF12">
    <property type="entry name" value="GALACTOFURANOSYLTRANSFERASE GLFT2"/>
    <property type="match status" value="1"/>
</dbReference>
<dbReference type="AlphaFoldDB" id="A0A7Y9J981"/>
<comment type="caution">
    <text evidence="6">The sequence shown here is derived from an EMBL/GenBank/DDBJ whole genome shotgun (WGS) entry which is preliminary data.</text>
</comment>
<keyword evidence="4 6" id="KW-0808">Transferase</keyword>
<proteinExistence type="inferred from homology"/>
<evidence type="ECO:0000256" key="4">
    <source>
        <dbReference type="ARBA" id="ARBA00022679"/>
    </source>
</evidence>
<evidence type="ECO:0000256" key="2">
    <source>
        <dbReference type="ARBA" id="ARBA00006739"/>
    </source>
</evidence>
<dbReference type="CDD" id="cd00761">
    <property type="entry name" value="Glyco_tranf_GTA_type"/>
    <property type="match status" value="1"/>
</dbReference>
<dbReference type="GO" id="GO:0016757">
    <property type="term" value="F:glycosyltransferase activity"/>
    <property type="evidence" value="ECO:0007669"/>
    <property type="project" value="UniProtKB-KW"/>
</dbReference>
<evidence type="ECO:0000256" key="3">
    <source>
        <dbReference type="ARBA" id="ARBA00022676"/>
    </source>
</evidence>
<dbReference type="EMBL" id="JACCBN010000001">
    <property type="protein sequence ID" value="NYD39891.1"/>
    <property type="molecule type" value="Genomic_DNA"/>
</dbReference>
<protein>
    <submittedName>
        <fullName evidence="6">Glycosyltransferase involved in cell wall biosynthesis</fullName>
    </submittedName>
</protein>
<keyword evidence="7" id="KW-1185">Reference proteome</keyword>
<dbReference type="InterPro" id="IPR001173">
    <property type="entry name" value="Glyco_trans_2-like"/>
</dbReference>
<reference evidence="6 7" key="1">
    <citation type="submission" date="2020-07" db="EMBL/GenBank/DDBJ databases">
        <title>Sequencing the genomes of 1000 actinobacteria strains.</title>
        <authorList>
            <person name="Klenk H.-P."/>
        </authorList>
    </citation>
    <scope>NUCLEOTIDE SEQUENCE [LARGE SCALE GENOMIC DNA]</scope>
    <source>
        <strain evidence="6 7">DSM 45772</strain>
    </source>
</reference>
<keyword evidence="3" id="KW-0328">Glycosyltransferase</keyword>
<dbReference type="InterPro" id="IPR029044">
    <property type="entry name" value="Nucleotide-diphossugar_trans"/>
</dbReference>
<dbReference type="RefSeq" id="WP_179797150.1">
    <property type="nucleotide sequence ID" value="NZ_BAABHP010000002.1"/>
</dbReference>
<dbReference type="SUPFAM" id="SSF53448">
    <property type="entry name" value="Nucleotide-diphospho-sugar transferases"/>
    <property type="match status" value="1"/>
</dbReference>
<evidence type="ECO:0000313" key="7">
    <source>
        <dbReference type="Proteomes" id="UP000535890"/>
    </source>
</evidence>
<feature type="domain" description="Glycosyltransferase 2-like" evidence="5">
    <location>
        <begin position="18"/>
        <end position="159"/>
    </location>
</feature>
<gene>
    <name evidence="6" type="ORF">BJ983_005993</name>
</gene>
<dbReference type="Gene3D" id="3.90.550.10">
    <property type="entry name" value="Spore Coat Polysaccharide Biosynthesis Protein SpsA, Chain A"/>
    <property type="match status" value="1"/>
</dbReference>
<evidence type="ECO:0000313" key="6">
    <source>
        <dbReference type="EMBL" id="NYD39891.1"/>
    </source>
</evidence>
<comment type="similarity">
    <text evidence="2">Belongs to the glycosyltransferase 2 family.</text>
</comment>
<dbReference type="PANTHER" id="PTHR43179">
    <property type="entry name" value="RHAMNOSYLTRANSFERASE WBBL"/>
    <property type="match status" value="1"/>
</dbReference>
<dbReference type="Pfam" id="PF00535">
    <property type="entry name" value="Glycos_transf_2"/>
    <property type="match status" value="1"/>
</dbReference>
<evidence type="ECO:0000259" key="5">
    <source>
        <dbReference type="Pfam" id="PF00535"/>
    </source>
</evidence>
<name>A0A7Y9J981_9PSEU</name>
<comment type="pathway">
    <text evidence="1">Cell wall biogenesis; cell wall polysaccharide biosynthesis.</text>
</comment>
<evidence type="ECO:0000256" key="1">
    <source>
        <dbReference type="ARBA" id="ARBA00004776"/>
    </source>
</evidence>
<dbReference type="Proteomes" id="UP000535890">
    <property type="component" value="Unassembled WGS sequence"/>
</dbReference>
<accession>A0A7Y9J981</accession>
<organism evidence="6 7">
    <name type="scientific">Actinomycetospora corticicola</name>
    <dbReference type="NCBI Taxonomy" id="663602"/>
    <lineage>
        <taxon>Bacteria</taxon>
        <taxon>Bacillati</taxon>
        <taxon>Actinomycetota</taxon>
        <taxon>Actinomycetes</taxon>
        <taxon>Pseudonocardiales</taxon>
        <taxon>Pseudonocardiaceae</taxon>
        <taxon>Actinomycetospora</taxon>
    </lineage>
</organism>